<dbReference type="RefSeq" id="WP_145234265.1">
    <property type="nucleotide sequence ID" value="NZ_CP036273.1"/>
</dbReference>
<protein>
    <recommendedName>
        <fullName evidence="9">Glycosyltransferase RgtA/B/C/D-like domain-containing protein</fullName>
    </recommendedName>
</protein>
<feature type="domain" description="Glycosyltransferase RgtA/B/C/D-like" evidence="9">
    <location>
        <begin position="101"/>
        <end position="248"/>
    </location>
</feature>
<dbReference type="EMBL" id="CP036273">
    <property type="protein sequence ID" value="QDU18759.1"/>
    <property type="molecule type" value="Genomic_DNA"/>
</dbReference>
<evidence type="ECO:0000256" key="3">
    <source>
        <dbReference type="ARBA" id="ARBA00022676"/>
    </source>
</evidence>
<dbReference type="GO" id="GO:0005886">
    <property type="term" value="C:plasma membrane"/>
    <property type="evidence" value="ECO:0007669"/>
    <property type="project" value="UniProtKB-SubCell"/>
</dbReference>
<evidence type="ECO:0000256" key="4">
    <source>
        <dbReference type="ARBA" id="ARBA00022679"/>
    </source>
</evidence>
<feature type="transmembrane region" description="Helical" evidence="8">
    <location>
        <begin position="141"/>
        <end position="159"/>
    </location>
</feature>
<dbReference type="Pfam" id="PF13231">
    <property type="entry name" value="PMT_2"/>
    <property type="match status" value="1"/>
</dbReference>
<keyword evidence="7 8" id="KW-0472">Membrane</keyword>
<feature type="transmembrane region" description="Helical" evidence="8">
    <location>
        <begin position="117"/>
        <end position="135"/>
    </location>
</feature>
<dbReference type="AlphaFoldDB" id="A0A517XMK9"/>
<keyword evidence="5 8" id="KW-0812">Transmembrane</keyword>
<feature type="transmembrane region" description="Helical" evidence="8">
    <location>
        <begin position="306"/>
        <end position="323"/>
    </location>
</feature>
<feature type="transmembrane region" description="Helical" evidence="8">
    <location>
        <begin position="356"/>
        <end position="377"/>
    </location>
</feature>
<organism evidence="10 11">
    <name type="scientific">Urbifossiella limnaea</name>
    <dbReference type="NCBI Taxonomy" id="2528023"/>
    <lineage>
        <taxon>Bacteria</taxon>
        <taxon>Pseudomonadati</taxon>
        <taxon>Planctomycetota</taxon>
        <taxon>Planctomycetia</taxon>
        <taxon>Gemmatales</taxon>
        <taxon>Gemmataceae</taxon>
        <taxon>Urbifossiella</taxon>
    </lineage>
</organism>
<dbReference type="PANTHER" id="PTHR33908">
    <property type="entry name" value="MANNOSYLTRANSFERASE YKCB-RELATED"/>
    <property type="match status" value="1"/>
</dbReference>
<dbReference type="InterPro" id="IPR050297">
    <property type="entry name" value="LipidA_mod_glycosyltrf_83"/>
</dbReference>
<evidence type="ECO:0000313" key="11">
    <source>
        <dbReference type="Proteomes" id="UP000319576"/>
    </source>
</evidence>
<keyword evidence="6 8" id="KW-1133">Transmembrane helix</keyword>
<dbReference type="InterPro" id="IPR038731">
    <property type="entry name" value="RgtA/B/C-like"/>
</dbReference>
<evidence type="ECO:0000256" key="1">
    <source>
        <dbReference type="ARBA" id="ARBA00004651"/>
    </source>
</evidence>
<feature type="transmembrane region" description="Helical" evidence="8">
    <location>
        <begin position="234"/>
        <end position="255"/>
    </location>
</feature>
<evidence type="ECO:0000259" key="9">
    <source>
        <dbReference type="Pfam" id="PF13231"/>
    </source>
</evidence>
<feature type="transmembrane region" description="Helical" evidence="8">
    <location>
        <begin position="384"/>
        <end position="403"/>
    </location>
</feature>
<dbReference type="KEGG" id="uli:ETAA1_06550"/>
<evidence type="ECO:0000256" key="8">
    <source>
        <dbReference type="SAM" id="Phobius"/>
    </source>
</evidence>
<dbReference type="OrthoDB" id="212449at2"/>
<dbReference type="Proteomes" id="UP000319576">
    <property type="component" value="Chromosome"/>
</dbReference>
<accession>A0A517XMK9</accession>
<keyword evidence="3" id="KW-0328">Glycosyltransferase</keyword>
<evidence type="ECO:0000256" key="7">
    <source>
        <dbReference type="ARBA" id="ARBA00023136"/>
    </source>
</evidence>
<comment type="subcellular location">
    <subcellularLocation>
        <location evidence="1">Cell membrane</location>
        <topology evidence="1">Multi-pass membrane protein</topology>
    </subcellularLocation>
</comment>
<evidence type="ECO:0000256" key="6">
    <source>
        <dbReference type="ARBA" id="ARBA00022989"/>
    </source>
</evidence>
<sequence>MRPTEAVPAPSSVHNRLDPVRAPVVVTVPAPVRRTNWTGPAAVAAVLLVGVGLRAAALGGGRDLWIDESMLALNLVERDAAGLLKPLDWNQGAPVGFLLAMKAVIAQLGASEWALRLLPFVASLLGLAGLAWVAPRLLPRPAALLAVALLALSPVMVSYSAECKQYATDAALTVGLFAAAAGLLTGHGGARRWAVLAASGAAAVWCSHPAAFVLGGIGVALMADAAVKRDRRRFLAAAVTSAVWLVSFAACYVLFTRHLRGNDYLMGYWAGHFLPLPPRNAGDLAWLAEHYFGPFSMPGGLAGSEVRAGGLAAVFFAVGLWNLARDRWPVAVAVALPGLLALLASGLHAYPFAGRLLLFLVPLMVLGVGYGAHAVAAALRPKQAFAAAALLGVLVAAPALEAYQGTKRPMREEQLRPVLDAVRAELRPGDKVYVYYGAVPAFLHYTRDNPFPAEAVTLGTEARANRLEYRTQLAELKGAARVWLVFSHRHQAIHGDASRS</sequence>
<reference evidence="10 11" key="1">
    <citation type="submission" date="2019-02" db="EMBL/GenBank/DDBJ databases">
        <title>Deep-cultivation of Planctomycetes and their phenomic and genomic characterization uncovers novel biology.</title>
        <authorList>
            <person name="Wiegand S."/>
            <person name="Jogler M."/>
            <person name="Boedeker C."/>
            <person name="Pinto D."/>
            <person name="Vollmers J."/>
            <person name="Rivas-Marin E."/>
            <person name="Kohn T."/>
            <person name="Peeters S.H."/>
            <person name="Heuer A."/>
            <person name="Rast P."/>
            <person name="Oberbeckmann S."/>
            <person name="Bunk B."/>
            <person name="Jeske O."/>
            <person name="Meyerdierks A."/>
            <person name="Storesund J.E."/>
            <person name="Kallscheuer N."/>
            <person name="Luecker S."/>
            <person name="Lage O.M."/>
            <person name="Pohl T."/>
            <person name="Merkel B.J."/>
            <person name="Hornburger P."/>
            <person name="Mueller R.-W."/>
            <person name="Bruemmer F."/>
            <person name="Labrenz M."/>
            <person name="Spormann A.M."/>
            <person name="Op den Camp H."/>
            <person name="Overmann J."/>
            <person name="Amann R."/>
            <person name="Jetten M.S.M."/>
            <person name="Mascher T."/>
            <person name="Medema M.H."/>
            <person name="Devos D.P."/>
            <person name="Kaster A.-K."/>
            <person name="Ovreas L."/>
            <person name="Rohde M."/>
            <person name="Galperin M.Y."/>
            <person name="Jogler C."/>
        </authorList>
    </citation>
    <scope>NUCLEOTIDE SEQUENCE [LARGE SCALE GENOMIC DNA]</scope>
    <source>
        <strain evidence="10 11">ETA_A1</strain>
    </source>
</reference>
<feature type="transmembrane region" description="Helical" evidence="8">
    <location>
        <begin position="330"/>
        <end position="350"/>
    </location>
</feature>
<keyword evidence="2" id="KW-1003">Cell membrane</keyword>
<keyword evidence="11" id="KW-1185">Reference proteome</keyword>
<proteinExistence type="predicted"/>
<feature type="transmembrane region" description="Helical" evidence="8">
    <location>
        <begin position="202"/>
        <end position="222"/>
    </location>
</feature>
<keyword evidence="4" id="KW-0808">Transferase</keyword>
<evidence type="ECO:0000256" key="2">
    <source>
        <dbReference type="ARBA" id="ARBA00022475"/>
    </source>
</evidence>
<name>A0A517XMK9_9BACT</name>
<dbReference type="GO" id="GO:0016763">
    <property type="term" value="F:pentosyltransferase activity"/>
    <property type="evidence" value="ECO:0007669"/>
    <property type="project" value="TreeGrafter"/>
</dbReference>
<dbReference type="PANTHER" id="PTHR33908:SF11">
    <property type="entry name" value="MEMBRANE PROTEIN"/>
    <property type="match status" value="1"/>
</dbReference>
<dbReference type="GO" id="GO:0009103">
    <property type="term" value="P:lipopolysaccharide biosynthetic process"/>
    <property type="evidence" value="ECO:0007669"/>
    <property type="project" value="UniProtKB-ARBA"/>
</dbReference>
<gene>
    <name evidence="10" type="ORF">ETAA1_06550</name>
</gene>
<feature type="transmembrane region" description="Helical" evidence="8">
    <location>
        <begin position="171"/>
        <end position="190"/>
    </location>
</feature>
<evidence type="ECO:0000313" key="10">
    <source>
        <dbReference type="EMBL" id="QDU18759.1"/>
    </source>
</evidence>
<evidence type="ECO:0000256" key="5">
    <source>
        <dbReference type="ARBA" id="ARBA00022692"/>
    </source>
</evidence>